<feature type="compositionally biased region" description="Basic residues" evidence="2">
    <location>
        <begin position="455"/>
        <end position="480"/>
    </location>
</feature>
<dbReference type="Pfam" id="PF00172">
    <property type="entry name" value="Zn_clus"/>
    <property type="match status" value="1"/>
</dbReference>
<evidence type="ECO:0000313" key="5">
    <source>
        <dbReference type="Proteomes" id="UP001140453"/>
    </source>
</evidence>
<evidence type="ECO:0000313" key="4">
    <source>
        <dbReference type="EMBL" id="KAJ4396384.1"/>
    </source>
</evidence>
<evidence type="ECO:0000256" key="2">
    <source>
        <dbReference type="SAM" id="MobiDB-lite"/>
    </source>
</evidence>
<dbReference type="SMART" id="SM00066">
    <property type="entry name" value="GAL4"/>
    <property type="match status" value="1"/>
</dbReference>
<dbReference type="InterPro" id="IPR036864">
    <property type="entry name" value="Zn2-C6_fun-type_DNA-bd_sf"/>
</dbReference>
<dbReference type="GO" id="GO:0000981">
    <property type="term" value="F:DNA-binding transcription factor activity, RNA polymerase II-specific"/>
    <property type="evidence" value="ECO:0007669"/>
    <property type="project" value="InterPro"/>
</dbReference>
<dbReference type="GO" id="GO:0008270">
    <property type="term" value="F:zinc ion binding"/>
    <property type="evidence" value="ECO:0007669"/>
    <property type="project" value="InterPro"/>
</dbReference>
<dbReference type="SUPFAM" id="SSF57701">
    <property type="entry name" value="Zn2/Cys6 DNA-binding domain"/>
    <property type="match status" value="1"/>
</dbReference>
<feature type="compositionally biased region" description="Polar residues" evidence="2">
    <location>
        <begin position="482"/>
        <end position="494"/>
    </location>
</feature>
<dbReference type="Gene3D" id="4.10.240.10">
    <property type="entry name" value="Zn(2)-C6 fungal-type DNA-binding domain"/>
    <property type="match status" value="1"/>
</dbReference>
<protein>
    <recommendedName>
        <fullName evidence="3">Zn(2)-C6 fungal-type domain-containing protein</fullName>
    </recommendedName>
</protein>
<dbReference type="EMBL" id="JAPEVB010000001">
    <property type="protein sequence ID" value="KAJ4396384.1"/>
    <property type="molecule type" value="Genomic_DNA"/>
</dbReference>
<dbReference type="PROSITE" id="PS50048">
    <property type="entry name" value="ZN2_CY6_FUNGAL_2"/>
    <property type="match status" value="1"/>
</dbReference>
<feature type="compositionally biased region" description="Polar residues" evidence="2">
    <location>
        <begin position="312"/>
        <end position="322"/>
    </location>
</feature>
<name>A0A9W8Z0H0_9PEZI</name>
<comment type="caution">
    <text evidence="4">The sequence shown here is derived from an EMBL/GenBank/DDBJ whole genome shotgun (WGS) entry which is preliminary data.</text>
</comment>
<feature type="compositionally biased region" description="Polar residues" evidence="2">
    <location>
        <begin position="352"/>
        <end position="371"/>
    </location>
</feature>
<proteinExistence type="predicted"/>
<feature type="domain" description="Zn(2)-C6 fungal-type" evidence="3">
    <location>
        <begin position="65"/>
        <end position="99"/>
    </location>
</feature>
<reference evidence="4" key="1">
    <citation type="submission" date="2022-10" db="EMBL/GenBank/DDBJ databases">
        <title>Tapping the CABI collections for fungal endophytes: first genome assemblies for Collariella, Neodidymelliopsis, Ascochyta clinopodiicola, Didymella pomorum, Didymosphaeria variabile, Neocosmospora piperis and Neocucurbitaria cava.</title>
        <authorList>
            <person name="Hill R."/>
        </authorList>
    </citation>
    <scope>NUCLEOTIDE SEQUENCE</scope>
    <source>
        <strain evidence="4">IMI 355082</strain>
    </source>
</reference>
<keyword evidence="5" id="KW-1185">Reference proteome</keyword>
<feature type="region of interest" description="Disordered" evidence="2">
    <location>
        <begin position="352"/>
        <end position="381"/>
    </location>
</feature>
<feature type="compositionally biased region" description="Polar residues" evidence="2">
    <location>
        <begin position="401"/>
        <end position="432"/>
    </location>
</feature>
<keyword evidence="1" id="KW-0539">Nucleus</keyword>
<sequence length="527" mass="54759">MVSRAYYPPASHDAGLRYLSNRSCGPYLSFPERRYQLASHDSRAITMPDPQGDEGSPPRKRIAVACGRCRKRKIRCSGDPGGNLPCVNCKNAGVESCLFLRVQSTEAPMRDDSRGYEYNIDVSRTLAQRGGGSMAQVGASMTQYPQDMHLLSPGAMPASYRGNSYASMGSKNYYSIGGEWPDTYGTDGAVDYALSCPPYQVISNDVVPSYSHWTNARHKTTSQGSSVYLEPDPGYGYGTGSTPNLVHRPAVSVSAADSSAYSFSSIAASLPSAGNERLLPTPVSRTLSSSAAGYRGDGLPAGYGSKSGHNPGISSSAGGQTSPISPISDVTAAAAAAGYASSAYDYTTLRASQHHGGSSSDAYTSVSSGGSETIFGDSDRSATAQGSALDLTGYTYGGASPTDTSSMRRASSGSGLTSRSAADNSASSTNYVGSDGGTSAVHGSGPYHPSSSSSHGHHPQNHSHHHQTSSHHASPRHGSHHYQPQQQHAVTGVTTYGEATGSNNASSGVSGTTAMVDSHRTALPSCR</sequence>
<feature type="region of interest" description="Disordered" evidence="2">
    <location>
        <begin position="298"/>
        <end position="322"/>
    </location>
</feature>
<dbReference type="OrthoDB" id="5394557at2759"/>
<dbReference type="InterPro" id="IPR001138">
    <property type="entry name" value="Zn2Cys6_DnaBD"/>
</dbReference>
<dbReference type="Proteomes" id="UP001140453">
    <property type="component" value="Unassembled WGS sequence"/>
</dbReference>
<feature type="compositionally biased region" description="Polar residues" evidence="2">
    <location>
        <begin position="500"/>
        <end position="515"/>
    </location>
</feature>
<feature type="region of interest" description="Disordered" evidence="2">
    <location>
        <begin position="394"/>
        <end position="527"/>
    </location>
</feature>
<evidence type="ECO:0000259" key="3">
    <source>
        <dbReference type="PROSITE" id="PS50048"/>
    </source>
</evidence>
<gene>
    <name evidence="4" type="ORF">N0V93_000603</name>
</gene>
<organism evidence="4 5">
    <name type="scientific">Gnomoniopsis smithogilvyi</name>
    <dbReference type="NCBI Taxonomy" id="1191159"/>
    <lineage>
        <taxon>Eukaryota</taxon>
        <taxon>Fungi</taxon>
        <taxon>Dikarya</taxon>
        <taxon>Ascomycota</taxon>
        <taxon>Pezizomycotina</taxon>
        <taxon>Sordariomycetes</taxon>
        <taxon>Sordariomycetidae</taxon>
        <taxon>Diaporthales</taxon>
        <taxon>Gnomoniaceae</taxon>
        <taxon>Gnomoniopsis</taxon>
    </lineage>
</organism>
<evidence type="ECO:0000256" key="1">
    <source>
        <dbReference type="ARBA" id="ARBA00023242"/>
    </source>
</evidence>
<accession>A0A9W8Z0H0</accession>
<dbReference type="AlphaFoldDB" id="A0A9W8Z0H0"/>
<dbReference type="PROSITE" id="PS00463">
    <property type="entry name" value="ZN2_CY6_FUNGAL_1"/>
    <property type="match status" value="1"/>
</dbReference>
<feature type="compositionally biased region" description="Low complexity" evidence="2">
    <location>
        <begin position="442"/>
        <end position="454"/>
    </location>
</feature>
<dbReference type="CDD" id="cd00067">
    <property type="entry name" value="GAL4"/>
    <property type="match status" value="1"/>
</dbReference>